<dbReference type="InterPro" id="IPR000917">
    <property type="entry name" value="Sulfatase_N"/>
</dbReference>
<reference evidence="8" key="1">
    <citation type="journal article" date="2019" name="Int. J. Syst. Evol. Microbiol.">
        <title>The Global Catalogue of Microorganisms (GCM) 10K type strain sequencing project: providing services to taxonomists for standard genome sequencing and annotation.</title>
        <authorList>
            <consortium name="The Broad Institute Genomics Platform"/>
            <consortium name="The Broad Institute Genome Sequencing Center for Infectious Disease"/>
            <person name="Wu L."/>
            <person name="Ma J."/>
        </authorList>
    </citation>
    <scope>NUCLEOTIDE SEQUENCE [LARGE SCALE GENOMIC DNA]</scope>
    <source>
        <strain evidence="8">ICMP 19430</strain>
    </source>
</reference>
<dbReference type="InterPro" id="IPR050738">
    <property type="entry name" value="Sulfatase"/>
</dbReference>
<evidence type="ECO:0000313" key="7">
    <source>
        <dbReference type="EMBL" id="MFC7448575.1"/>
    </source>
</evidence>
<name>A0ABW2RXI3_9NOCA</name>
<evidence type="ECO:0000256" key="5">
    <source>
        <dbReference type="SAM" id="MobiDB-lite"/>
    </source>
</evidence>
<evidence type="ECO:0000256" key="1">
    <source>
        <dbReference type="ARBA" id="ARBA00008779"/>
    </source>
</evidence>
<dbReference type="InterPro" id="IPR024607">
    <property type="entry name" value="Sulfatase_CS"/>
</dbReference>
<dbReference type="Gene3D" id="2.60.120.200">
    <property type="match status" value="1"/>
</dbReference>
<evidence type="ECO:0000256" key="2">
    <source>
        <dbReference type="ARBA" id="ARBA00022723"/>
    </source>
</evidence>
<protein>
    <submittedName>
        <fullName evidence="7">Arylsulfatase</fullName>
        <ecNumber evidence="7">3.1.6.-</ecNumber>
    </submittedName>
</protein>
<accession>A0ABW2RXI3</accession>
<dbReference type="PROSITE" id="PS00523">
    <property type="entry name" value="SULFATASE_1"/>
    <property type="match status" value="1"/>
</dbReference>
<dbReference type="Proteomes" id="UP001596484">
    <property type="component" value="Unassembled WGS sequence"/>
</dbReference>
<comment type="caution">
    <text evidence="7">The sequence shown here is derived from an EMBL/GenBank/DDBJ whole genome shotgun (WGS) entry which is preliminary data.</text>
</comment>
<dbReference type="EMBL" id="JBHTCS010000013">
    <property type="protein sequence ID" value="MFC7448575.1"/>
    <property type="molecule type" value="Genomic_DNA"/>
</dbReference>
<keyword evidence="2" id="KW-0479">Metal-binding</keyword>
<evidence type="ECO:0000256" key="4">
    <source>
        <dbReference type="ARBA" id="ARBA00022837"/>
    </source>
</evidence>
<dbReference type="SUPFAM" id="SSF49899">
    <property type="entry name" value="Concanavalin A-like lectins/glucanases"/>
    <property type="match status" value="1"/>
</dbReference>
<dbReference type="Gene3D" id="3.40.720.10">
    <property type="entry name" value="Alkaline Phosphatase, subunit A"/>
    <property type="match status" value="1"/>
</dbReference>
<feature type="region of interest" description="Disordered" evidence="5">
    <location>
        <begin position="1"/>
        <end position="32"/>
    </location>
</feature>
<dbReference type="RefSeq" id="WP_378404767.1">
    <property type="nucleotide sequence ID" value="NZ_JBHTCS010000013.1"/>
</dbReference>
<evidence type="ECO:0000259" key="6">
    <source>
        <dbReference type="Pfam" id="PF00884"/>
    </source>
</evidence>
<comment type="similarity">
    <text evidence="1">Belongs to the sulfatase family.</text>
</comment>
<organism evidence="7 8">
    <name type="scientific">Rhodococcus daqingensis</name>
    <dbReference type="NCBI Taxonomy" id="2479363"/>
    <lineage>
        <taxon>Bacteria</taxon>
        <taxon>Bacillati</taxon>
        <taxon>Actinomycetota</taxon>
        <taxon>Actinomycetes</taxon>
        <taxon>Mycobacteriales</taxon>
        <taxon>Nocardiaceae</taxon>
        <taxon>Rhodococcus</taxon>
    </lineage>
</organism>
<dbReference type="Gene3D" id="3.30.1120.10">
    <property type="match status" value="1"/>
</dbReference>
<evidence type="ECO:0000256" key="3">
    <source>
        <dbReference type="ARBA" id="ARBA00022801"/>
    </source>
</evidence>
<dbReference type="PANTHER" id="PTHR42693">
    <property type="entry name" value="ARYLSULFATASE FAMILY MEMBER"/>
    <property type="match status" value="1"/>
</dbReference>
<keyword evidence="8" id="KW-1185">Reference proteome</keyword>
<dbReference type="InterPro" id="IPR013320">
    <property type="entry name" value="ConA-like_dom_sf"/>
</dbReference>
<proteinExistence type="inferred from homology"/>
<dbReference type="CDD" id="cd16025">
    <property type="entry name" value="PAS_like"/>
    <property type="match status" value="1"/>
</dbReference>
<gene>
    <name evidence="7" type="ORF">ACFQS9_11820</name>
</gene>
<keyword evidence="4" id="KW-0106">Calcium</keyword>
<dbReference type="PANTHER" id="PTHR42693:SF43">
    <property type="entry name" value="BLL2667 PROTEIN"/>
    <property type="match status" value="1"/>
</dbReference>
<feature type="domain" description="Sulfatase N-terminal" evidence="6">
    <location>
        <begin position="53"/>
        <end position="467"/>
    </location>
</feature>
<feature type="compositionally biased region" description="Low complexity" evidence="5">
    <location>
        <begin position="8"/>
        <end position="19"/>
    </location>
</feature>
<dbReference type="EC" id="3.1.6.-" evidence="7"/>
<dbReference type="SUPFAM" id="SSF53649">
    <property type="entry name" value="Alkaline phosphatase-like"/>
    <property type="match status" value="1"/>
</dbReference>
<keyword evidence="3 7" id="KW-0378">Hydrolase</keyword>
<sequence length="791" mass="86843">MSDHTNQARGAASPSGRSAIPEPPPSFQGTIGKTYKESTAAWPQVPTAAEGAPNIVVILLDDVGFGQTSTFGGLIPTPHLDKLASEGLRYNRFHTTAVCGPSRAALLTGRNHHDAGNGYLMEWSTGFPSYTTMIPRTTATVAEVLRGNGYSTWWYGKNHNTPDWETSVAGPFDRWPTGMGFDYFYGFNAGETHQFHPVLFENTTPVEPDKSPEEGYHLVTDMTDRAISRMRYAKSVAPDKPFFMYFAPGAMHAPHHVTKQWRDKFKGAFDMGWEKYREIVFENQKKMGIIPPDTELTPRPDWVQEWDTLSDQQKQVYCALFENYAGYFAFTDHEVGRLLDAIKDLPDADNTMILYIVGDNGASAEGGPDGTLDEIKNLGGIMTPLDEIIKDLDKLGGPETEPHYPMGWAWAGNTPFQWVKAVASHLGGSRNPMVASWPAKIAHDEAPRDPFLHLVDIAPTIYEAAGVTMPDTVNGIEQLPLAGRSFLASFADPSFQGRSEQYFEIISNRSIYEDGWKANAQHTLPWRQDLASGDWDSDRWELYHLEEDFSEARDLADSMPDKLEQMKSAFDAAAEKYHVYPLDDRGVARAILPKPSAPGADPKATSFTFYAGATRLPETAAPSMKNRSWTLTAHIRADGAATNGVVMAIGGVAGGMSLYLKDGVPTFDYNYYGDHTTVRAAQPVAAGDAVVGIEFDYDGGGIGKGAGLTLTVDGVKVGEGHMAATVFARFGVDTFGIGEDTGQPVTSEYRTPFRFTGTIDKVDIELAPLDLSPEDQHTVHHTEIKAAQRRE</sequence>
<evidence type="ECO:0000313" key="8">
    <source>
        <dbReference type="Proteomes" id="UP001596484"/>
    </source>
</evidence>
<dbReference type="GO" id="GO:0016787">
    <property type="term" value="F:hydrolase activity"/>
    <property type="evidence" value="ECO:0007669"/>
    <property type="project" value="UniProtKB-KW"/>
</dbReference>
<dbReference type="InterPro" id="IPR017850">
    <property type="entry name" value="Alkaline_phosphatase_core_sf"/>
</dbReference>
<dbReference type="Pfam" id="PF00884">
    <property type="entry name" value="Sulfatase"/>
    <property type="match status" value="1"/>
</dbReference>